<dbReference type="PANTHER" id="PTHR42782">
    <property type="entry name" value="SI:CH73-314G15.3"/>
    <property type="match status" value="1"/>
</dbReference>
<sequence>MNDAVPDSPACPAPPSVCGDLRHAALRALAMPAWPEKLRAVDAMPLDAPVDTLAVLADPGGLPGRPARPELVSPSRLKPRPVGTPEGRAALIHALAHIEFNAVNLALDIVWRFAGMPADFYRDWLRVAQEESRHFQLLDAHLGTLGHAYGDFPAHNGLWEMAEKTRGDLAARLTLVPRVLEARGLDASPQIRDKLLGVGDRAGAAILEIILREEIGHVAVGNRWWRHLCAAQGKDSVAWHAELAARHAAPRQRGPFNLQARRAAGFDEAELDALAAPASPRVSPWPDGRPGSR</sequence>
<dbReference type="RefSeq" id="WP_066353185.1">
    <property type="nucleotide sequence ID" value="NZ_CBCSFJ010000010.1"/>
</dbReference>
<dbReference type="CDD" id="cd00657">
    <property type="entry name" value="Ferritin_like"/>
    <property type="match status" value="1"/>
</dbReference>
<organism evidence="1 2">
    <name type="scientific">Bordetella bronchialis</name>
    <dbReference type="NCBI Taxonomy" id="463025"/>
    <lineage>
        <taxon>Bacteria</taxon>
        <taxon>Pseudomonadati</taxon>
        <taxon>Pseudomonadota</taxon>
        <taxon>Betaproteobacteria</taxon>
        <taxon>Burkholderiales</taxon>
        <taxon>Alcaligenaceae</taxon>
        <taxon>Bordetella</taxon>
    </lineage>
</organism>
<dbReference type="PANTHER" id="PTHR42782:SF4">
    <property type="entry name" value="DUF455 DOMAIN-CONTAINING PROTEIN"/>
    <property type="match status" value="1"/>
</dbReference>
<dbReference type="EMBL" id="CP016170">
    <property type="protein sequence ID" value="ANN67954.1"/>
    <property type="molecule type" value="Genomic_DNA"/>
</dbReference>
<dbReference type="Proteomes" id="UP000091897">
    <property type="component" value="Chromosome"/>
</dbReference>
<dbReference type="Pfam" id="PF04305">
    <property type="entry name" value="DUF455"/>
    <property type="match status" value="1"/>
</dbReference>
<keyword evidence="2" id="KW-1185">Reference proteome</keyword>
<dbReference type="InterPro" id="IPR009078">
    <property type="entry name" value="Ferritin-like_SF"/>
</dbReference>
<name>A0ABN4RA85_9BORD</name>
<gene>
    <name evidence="1" type="ORF">BAU06_18095</name>
</gene>
<evidence type="ECO:0000313" key="1">
    <source>
        <dbReference type="EMBL" id="ANN67954.1"/>
    </source>
</evidence>
<dbReference type="SUPFAM" id="SSF47240">
    <property type="entry name" value="Ferritin-like"/>
    <property type="match status" value="1"/>
</dbReference>
<dbReference type="InterPro" id="IPR011197">
    <property type="entry name" value="UCP012318"/>
</dbReference>
<accession>A0ABN4RA85</accession>
<dbReference type="PIRSF" id="PIRSF012318">
    <property type="entry name" value="UCP012318"/>
    <property type="match status" value="1"/>
</dbReference>
<proteinExistence type="predicted"/>
<dbReference type="InterPro" id="IPR007402">
    <property type="entry name" value="DUF455"/>
</dbReference>
<reference evidence="1 2" key="1">
    <citation type="submission" date="2016-06" db="EMBL/GenBank/DDBJ databases">
        <title>Complete genome sequences of Bordetella bronchialis and Bordetella flabilis.</title>
        <authorList>
            <person name="LiPuma J.J."/>
            <person name="Spilker T."/>
        </authorList>
    </citation>
    <scope>NUCLEOTIDE SEQUENCE [LARGE SCALE GENOMIC DNA]</scope>
    <source>
        <strain evidence="1 2">AU3182</strain>
    </source>
</reference>
<protein>
    <recommendedName>
        <fullName evidence="3">DUF455 domain-containing protein</fullName>
    </recommendedName>
</protein>
<evidence type="ECO:0000313" key="2">
    <source>
        <dbReference type="Proteomes" id="UP000091897"/>
    </source>
</evidence>
<evidence type="ECO:0008006" key="3">
    <source>
        <dbReference type="Google" id="ProtNLM"/>
    </source>
</evidence>